<evidence type="ECO:0000256" key="6">
    <source>
        <dbReference type="RuleBase" id="RU000477"/>
    </source>
</evidence>
<evidence type="ECO:0000256" key="2">
    <source>
        <dbReference type="ARBA" id="ARBA00022448"/>
    </source>
</evidence>
<dbReference type="PANTHER" id="PTHR45724:SF13">
    <property type="entry name" value="AQUAPORIN NIP1-1-RELATED"/>
    <property type="match status" value="1"/>
</dbReference>
<evidence type="ECO:0000256" key="4">
    <source>
        <dbReference type="ARBA" id="ARBA00022989"/>
    </source>
</evidence>
<proteinExistence type="inferred from homology"/>
<dbReference type="InterPro" id="IPR000425">
    <property type="entry name" value="MIP"/>
</dbReference>
<evidence type="ECO:0000313" key="8">
    <source>
        <dbReference type="EMBL" id="CAD9123228.1"/>
    </source>
</evidence>
<reference evidence="8" key="1">
    <citation type="submission" date="2021-01" db="EMBL/GenBank/DDBJ databases">
        <authorList>
            <person name="Corre E."/>
            <person name="Pelletier E."/>
            <person name="Niang G."/>
            <person name="Scheremetjew M."/>
            <person name="Finn R."/>
            <person name="Kale V."/>
            <person name="Holt S."/>
            <person name="Cochrane G."/>
            <person name="Meng A."/>
            <person name="Brown T."/>
            <person name="Cohen L."/>
        </authorList>
    </citation>
    <scope>NUCLEOTIDE SEQUENCE</scope>
    <source>
        <strain evidence="8">OF101</strain>
    </source>
</reference>
<accession>A0A7S1M6S6</accession>
<sequence>MGGVTFPIGPGRGFGWASVTCAELIFTFVLAFVVLCVATTKTAPAPEFTGLIIGSCVTVGGLAIGIVSGGSLNPAVSFGIAAARVMFGGTFYRGVIYMIIEALAGLCAAGVFRAAYPAEFADEKTALEG</sequence>
<dbReference type="PANTHER" id="PTHR45724">
    <property type="entry name" value="AQUAPORIN NIP2-1"/>
    <property type="match status" value="1"/>
</dbReference>
<dbReference type="GO" id="GO:0016020">
    <property type="term" value="C:membrane"/>
    <property type="evidence" value="ECO:0007669"/>
    <property type="project" value="UniProtKB-SubCell"/>
</dbReference>
<dbReference type="SUPFAM" id="SSF81338">
    <property type="entry name" value="Aquaporin-like"/>
    <property type="match status" value="1"/>
</dbReference>
<dbReference type="InterPro" id="IPR034294">
    <property type="entry name" value="Aquaporin_transptr"/>
</dbReference>
<keyword evidence="4 7" id="KW-1133">Transmembrane helix</keyword>
<dbReference type="Pfam" id="PF00230">
    <property type="entry name" value="MIP"/>
    <property type="match status" value="1"/>
</dbReference>
<dbReference type="GO" id="GO:0015267">
    <property type="term" value="F:channel activity"/>
    <property type="evidence" value="ECO:0007669"/>
    <property type="project" value="InterPro"/>
</dbReference>
<comment type="similarity">
    <text evidence="6">Belongs to the MIP/aquaporin (TC 1.A.8) family.</text>
</comment>
<keyword evidence="5 7" id="KW-0472">Membrane</keyword>
<evidence type="ECO:0000256" key="5">
    <source>
        <dbReference type="ARBA" id="ARBA00023136"/>
    </source>
</evidence>
<comment type="subcellular location">
    <subcellularLocation>
        <location evidence="1">Membrane</location>
        <topology evidence="1">Multi-pass membrane protein</topology>
    </subcellularLocation>
</comment>
<feature type="transmembrane region" description="Helical" evidence="7">
    <location>
        <begin position="14"/>
        <end position="38"/>
    </location>
</feature>
<evidence type="ECO:0000256" key="7">
    <source>
        <dbReference type="SAM" id="Phobius"/>
    </source>
</evidence>
<dbReference type="InterPro" id="IPR023271">
    <property type="entry name" value="Aquaporin-like"/>
</dbReference>
<name>A0A7S1M6S6_ALECA</name>
<gene>
    <name evidence="8" type="ORF">ACAT0790_LOCUS18343</name>
</gene>
<dbReference type="Gene3D" id="1.20.1080.10">
    <property type="entry name" value="Glycerol uptake facilitator protein"/>
    <property type="match status" value="1"/>
</dbReference>
<feature type="transmembrane region" description="Helical" evidence="7">
    <location>
        <begin position="91"/>
        <end position="112"/>
    </location>
</feature>
<keyword evidence="2 6" id="KW-0813">Transport</keyword>
<protein>
    <recommendedName>
        <fullName evidence="9">Aquaporin</fullName>
    </recommendedName>
</protein>
<keyword evidence="3 6" id="KW-0812">Transmembrane</keyword>
<dbReference type="PRINTS" id="PR00783">
    <property type="entry name" value="MINTRINSICP"/>
</dbReference>
<dbReference type="AlphaFoldDB" id="A0A7S1M6S6"/>
<evidence type="ECO:0000256" key="3">
    <source>
        <dbReference type="ARBA" id="ARBA00022692"/>
    </source>
</evidence>
<organism evidence="8">
    <name type="scientific">Alexandrium catenella</name>
    <name type="common">Red tide dinoflagellate</name>
    <name type="synonym">Gonyaulax catenella</name>
    <dbReference type="NCBI Taxonomy" id="2925"/>
    <lineage>
        <taxon>Eukaryota</taxon>
        <taxon>Sar</taxon>
        <taxon>Alveolata</taxon>
        <taxon>Dinophyceae</taxon>
        <taxon>Gonyaulacales</taxon>
        <taxon>Pyrocystaceae</taxon>
        <taxon>Alexandrium</taxon>
    </lineage>
</organism>
<evidence type="ECO:0000256" key="1">
    <source>
        <dbReference type="ARBA" id="ARBA00004141"/>
    </source>
</evidence>
<dbReference type="EMBL" id="HBGE01030434">
    <property type="protein sequence ID" value="CAD9123228.1"/>
    <property type="molecule type" value="Transcribed_RNA"/>
</dbReference>
<evidence type="ECO:0008006" key="9">
    <source>
        <dbReference type="Google" id="ProtNLM"/>
    </source>
</evidence>
<feature type="transmembrane region" description="Helical" evidence="7">
    <location>
        <begin position="50"/>
        <end position="71"/>
    </location>
</feature>